<organism evidence="2 3">
    <name type="scientific">Cucumis melo var. makuwa</name>
    <name type="common">Oriental melon</name>
    <dbReference type="NCBI Taxonomy" id="1194695"/>
    <lineage>
        <taxon>Eukaryota</taxon>
        <taxon>Viridiplantae</taxon>
        <taxon>Streptophyta</taxon>
        <taxon>Embryophyta</taxon>
        <taxon>Tracheophyta</taxon>
        <taxon>Spermatophyta</taxon>
        <taxon>Magnoliopsida</taxon>
        <taxon>eudicotyledons</taxon>
        <taxon>Gunneridae</taxon>
        <taxon>Pentapetalae</taxon>
        <taxon>rosids</taxon>
        <taxon>fabids</taxon>
        <taxon>Cucurbitales</taxon>
        <taxon>Cucurbitaceae</taxon>
        <taxon>Benincaseae</taxon>
        <taxon>Cucumis</taxon>
    </lineage>
</organism>
<feature type="region of interest" description="Disordered" evidence="1">
    <location>
        <begin position="56"/>
        <end position="77"/>
    </location>
</feature>
<gene>
    <name evidence="2" type="ORF">E6C27_scaffold243G005070</name>
</gene>
<protein>
    <submittedName>
        <fullName evidence="2">Gag-protease polyprotein</fullName>
    </submittedName>
</protein>
<evidence type="ECO:0000313" key="2">
    <source>
        <dbReference type="EMBL" id="KAA0045959.1"/>
    </source>
</evidence>
<dbReference type="Proteomes" id="UP000321393">
    <property type="component" value="Unassembled WGS sequence"/>
</dbReference>
<comment type="caution">
    <text evidence="2">The sequence shown here is derived from an EMBL/GenBank/DDBJ whole genome shotgun (WGS) entry which is preliminary data.</text>
</comment>
<dbReference type="AlphaFoldDB" id="A0A5A7TXJ7"/>
<reference evidence="2 3" key="1">
    <citation type="submission" date="2019-08" db="EMBL/GenBank/DDBJ databases">
        <title>Draft genome sequences of two oriental melons (Cucumis melo L. var makuwa).</title>
        <authorList>
            <person name="Kwon S.-Y."/>
        </authorList>
    </citation>
    <scope>NUCLEOTIDE SEQUENCE [LARGE SCALE GENOMIC DNA]</scope>
    <source>
        <strain evidence="3">cv. SW 3</strain>
        <tissue evidence="2">Leaf</tissue>
    </source>
</reference>
<evidence type="ECO:0000256" key="1">
    <source>
        <dbReference type="SAM" id="MobiDB-lite"/>
    </source>
</evidence>
<accession>A0A5A7TXJ7</accession>
<evidence type="ECO:0000313" key="3">
    <source>
        <dbReference type="Proteomes" id="UP000321393"/>
    </source>
</evidence>
<proteinExistence type="predicted"/>
<name>A0A5A7TXJ7_CUCMM</name>
<dbReference type="EMBL" id="SSTE01014401">
    <property type="protein sequence ID" value="KAA0045959.1"/>
    <property type="molecule type" value="Genomic_DNA"/>
</dbReference>
<sequence length="77" mass="8772">MWITSTKSIFRYIRCPDNQKRFVKDLKKDLQGFVQAFKPTTQAEALCLTVDMSAHEDDDLPKTSGKGPSIGQKRKPE</sequence>